<evidence type="ECO:0000313" key="2">
    <source>
        <dbReference type="Proteomes" id="UP001497680"/>
    </source>
</evidence>
<protein>
    <submittedName>
        <fullName evidence="1">LCM-domain-containing protein</fullName>
    </submittedName>
</protein>
<sequence>MSTTTNTKASKGPGRSARERALDDQVMATNSSSIVSKRSVERIYYPNEPHFFRFFVKKFQRRAPLINRGYYIRLHVIDVAVRRFLERPSEKTKVVINLGCGSDVLPWQCMTRYPDLCHNTRFVDIDFPDLIEKKCRVVKETPELSHPLTELKTDVGNNVQLKSDQYVQIGCDLRRIPDIEQALSTVVDASQCEFMFVAEVSITYMETEGADSVIKWASTLGHAEFCLLEQIIPDGKDHPFAKTMLSHFEKLKTPLKSVFTYPDLQAQQARFASRGWPEVDVSSLWQIWSSDRWLSADERRRVDAIEPFDEWEEFALFASHYCVVIAKAYPGSVTTAPIPPEIIRGFDTSEIFADCREYSGTRGQRRFGAALKLKNHMGDSFLANTFGLGTNNRLQSYDLYTKPSLSRDIKICHTGPSGRLCHTITDLGDHGSLLAGGRTSPSKALRDCWLFDKSIDNWQPVDDLPTPLYRHAITRLGYTSLALLVGGKCDQVTIFEGCLLYQPSAGWLECEISGPAVYTPIFGGLLVSDPDAGVPIIKDGVTIGYQFNGMLAGGISQRGIVAKQTLEWVLTLPENGKPTISFTTLCPDSPDPETQIDDEFVELVNRFGASSFVSPDDGYIIVVGGIVANGMVTQDLDILVLRAFGQFSHSCDSYTIFSGHSLGLTPRPLLIGVSTEVIDEELVITGGGATCFSMGTFWNPGCYTLPYSPEAWADKMVIEFSSTRALEFSKVIEVMEQTERQKVYHRGNDQAASKIDIPKLQISTSDAFLAVLKAGKPVVIEGSKLGCCTQTWSSDYLVERLGSDRKVVVHEASSAKMDFNSKNFAYVTKRFGGMMKEIASGHKLYLRALSEERPSDQAANIKSDFPQLAGDFQLPNELSFVTENEHSSVLRITGPVNMWLHYDVMANVYCQVVGSKRFILFPPTDVNRLSFAPGSSSSSIDVFSELESSSLAGTHPYEAILNPGDILFLPPLWMHTASPLSNLGVAVNVFFRNLENGYSAGRDVYGNRDLAAYEKGRQDVARIANSFSKLPPDMRDFYIKRLADELAQKTRD</sequence>
<proteinExistence type="predicted"/>
<accession>A0ACC0D2K4</accession>
<evidence type="ECO:0000313" key="1">
    <source>
        <dbReference type="EMBL" id="KAI6086575.1"/>
    </source>
</evidence>
<dbReference type="Proteomes" id="UP001497680">
    <property type="component" value="Unassembled WGS sequence"/>
</dbReference>
<keyword evidence="2" id="KW-1185">Reference proteome</keyword>
<dbReference type="EMBL" id="MU394314">
    <property type="protein sequence ID" value="KAI6086575.1"/>
    <property type="molecule type" value="Genomic_DNA"/>
</dbReference>
<reference evidence="1 2" key="1">
    <citation type="journal article" date="2022" name="New Phytol.">
        <title>Ecological generalism drives hyperdiversity of secondary metabolite gene clusters in xylarialean endophytes.</title>
        <authorList>
            <person name="Franco M.E.E."/>
            <person name="Wisecaver J.H."/>
            <person name="Arnold A.E."/>
            <person name="Ju Y.M."/>
            <person name="Slot J.C."/>
            <person name="Ahrendt S."/>
            <person name="Moore L.P."/>
            <person name="Eastman K.E."/>
            <person name="Scott K."/>
            <person name="Konkel Z."/>
            <person name="Mondo S.J."/>
            <person name="Kuo A."/>
            <person name="Hayes R.D."/>
            <person name="Haridas S."/>
            <person name="Andreopoulos B."/>
            <person name="Riley R."/>
            <person name="LaButti K."/>
            <person name="Pangilinan J."/>
            <person name="Lipzen A."/>
            <person name="Amirebrahimi M."/>
            <person name="Yan J."/>
            <person name="Adam C."/>
            <person name="Keymanesh K."/>
            <person name="Ng V."/>
            <person name="Louie K."/>
            <person name="Northen T."/>
            <person name="Drula E."/>
            <person name="Henrissat B."/>
            <person name="Hsieh H.M."/>
            <person name="Youens-Clark K."/>
            <person name="Lutzoni F."/>
            <person name="Miadlikowska J."/>
            <person name="Eastwood D.C."/>
            <person name="Hamelin R.C."/>
            <person name="Grigoriev I.V."/>
            <person name="U'Ren J.M."/>
        </authorList>
    </citation>
    <scope>NUCLEOTIDE SEQUENCE [LARGE SCALE GENOMIC DNA]</scope>
    <source>
        <strain evidence="1 2">ER1909</strain>
    </source>
</reference>
<organism evidence="1 2">
    <name type="scientific">Hypoxylon rubiginosum</name>
    <dbReference type="NCBI Taxonomy" id="110542"/>
    <lineage>
        <taxon>Eukaryota</taxon>
        <taxon>Fungi</taxon>
        <taxon>Dikarya</taxon>
        <taxon>Ascomycota</taxon>
        <taxon>Pezizomycotina</taxon>
        <taxon>Sordariomycetes</taxon>
        <taxon>Xylariomycetidae</taxon>
        <taxon>Xylariales</taxon>
        <taxon>Hypoxylaceae</taxon>
        <taxon>Hypoxylon</taxon>
    </lineage>
</organism>
<comment type="caution">
    <text evidence="1">The sequence shown here is derived from an EMBL/GenBank/DDBJ whole genome shotgun (WGS) entry which is preliminary data.</text>
</comment>
<gene>
    <name evidence="1" type="ORF">F4821DRAFT_238056</name>
</gene>
<name>A0ACC0D2K4_9PEZI</name>